<proteinExistence type="predicted"/>
<dbReference type="KEGG" id="tfu:Tfu_1761"/>
<evidence type="ECO:0000313" key="3">
    <source>
        <dbReference type="EMBL" id="AAZ55796.1"/>
    </source>
</evidence>
<feature type="transmembrane region" description="Helical" evidence="2">
    <location>
        <begin position="120"/>
        <end position="145"/>
    </location>
</feature>
<dbReference type="HOGENOM" id="CLU_085083_2_2_11"/>
<dbReference type="EMBL" id="CP000088">
    <property type="protein sequence ID" value="AAZ55796.1"/>
    <property type="molecule type" value="Genomic_DNA"/>
</dbReference>
<protein>
    <submittedName>
        <fullName evidence="3">Similar to Protein affecting phage T7 exclusion by the F plasmid</fullName>
    </submittedName>
</protein>
<feature type="transmembrane region" description="Helical" evidence="2">
    <location>
        <begin position="73"/>
        <end position="91"/>
    </location>
</feature>
<dbReference type="STRING" id="269800.Tfu_1761"/>
<dbReference type="InterPro" id="IPR007313">
    <property type="entry name" value="FxsA"/>
</dbReference>
<feature type="compositionally biased region" description="Low complexity" evidence="1">
    <location>
        <begin position="186"/>
        <end position="198"/>
    </location>
</feature>
<keyword evidence="2" id="KW-0812">Transmembrane</keyword>
<dbReference type="PANTHER" id="PTHR35335">
    <property type="entry name" value="UPF0716 PROTEIN FXSA"/>
    <property type="match status" value="1"/>
</dbReference>
<name>Q47P23_THEFY</name>
<keyword evidence="2" id="KW-0472">Membrane</keyword>
<accession>Q47P23</accession>
<sequence>MACCVPPDRPAARVLPARIPRRGNASRECRVEKKRVVSGVEWGTMPLLTVLALMALPLVEIGLIVLVAGQIGVAWTIVALGALSLTGVLVVRRAGRGAYLDAQQALRTGVPPRADLVDTLMLLAGGALLILPGFLTGILGALLALPVTRPLLRGAVNRWFQRRVERMRARMEADLLTLQDYVSGASPAGGDPRPGAGRIIQGRIIYDEPDPGNSPGDSAPPALR</sequence>
<dbReference type="AlphaFoldDB" id="Q47P23"/>
<feature type="region of interest" description="Disordered" evidence="1">
    <location>
        <begin position="186"/>
        <end position="224"/>
    </location>
</feature>
<feature type="transmembrane region" description="Helical" evidence="2">
    <location>
        <begin position="45"/>
        <end position="66"/>
    </location>
</feature>
<dbReference type="Pfam" id="PF04186">
    <property type="entry name" value="FxsA"/>
    <property type="match status" value="1"/>
</dbReference>
<keyword evidence="2" id="KW-1133">Transmembrane helix</keyword>
<dbReference type="GO" id="GO:0016020">
    <property type="term" value="C:membrane"/>
    <property type="evidence" value="ECO:0007669"/>
    <property type="project" value="InterPro"/>
</dbReference>
<evidence type="ECO:0000256" key="1">
    <source>
        <dbReference type="SAM" id="MobiDB-lite"/>
    </source>
</evidence>
<evidence type="ECO:0000256" key="2">
    <source>
        <dbReference type="SAM" id="Phobius"/>
    </source>
</evidence>
<dbReference type="eggNOG" id="COG3030">
    <property type="taxonomic scope" value="Bacteria"/>
</dbReference>
<dbReference type="NCBIfam" id="NF008528">
    <property type="entry name" value="PRK11463.1-2"/>
    <property type="match status" value="1"/>
</dbReference>
<dbReference type="PANTHER" id="PTHR35335:SF1">
    <property type="entry name" value="UPF0716 PROTEIN FXSA"/>
    <property type="match status" value="1"/>
</dbReference>
<gene>
    <name evidence="3" type="ordered locus">Tfu_1761</name>
</gene>
<organism evidence="3">
    <name type="scientific">Thermobifida fusca (strain YX)</name>
    <dbReference type="NCBI Taxonomy" id="269800"/>
    <lineage>
        <taxon>Bacteria</taxon>
        <taxon>Bacillati</taxon>
        <taxon>Actinomycetota</taxon>
        <taxon>Actinomycetes</taxon>
        <taxon>Streptosporangiales</taxon>
        <taxon>Nocardiopsidaceae</taxon>
        <taxon>Thermobifida</taxon>
    </lineage>
</organism>
<reference evidence="3" key="1">
    <citation type="submission" date="2005-07" db="EMBL/GenBank/DDBJ databases">
        <title>Complete sequence of Thermobifida fusca YX.</title>
        <authorList>
            <consortium name="US DOE Joint Genome Institute"/>
            <person name="Copeland A."/>
            <person name="Lucas S."/>
            <person name="Lapidus A."/>
            <person name="Barry K."/>
            <person name="Detter J.C."/>
            <person name="Glavina T."/>
            <person name="Hammon N."/>
            <person name="Israni S."/>
            <person name="Pitluck S."/>
            <person name="Di Bartolo G."/>
            <person name="Chain P."/>
            <person name="Schmutz J."/>
            <person name="Larimer F."/>
            <person name="Land M."/>
            <person name="Lykidis A."/>
            <person name="Richardson P."/>
        </authorList>
    </citation>
    <scope>NUCLEOTIDE SEQUENCE</scope>
    <source>
        <strain evidence="3">YX</strain>
    </source>
</reference>